<reference evidence="3 4" key="1">
    <citation type="journal article" date="2018" name="Front. Microbiol.">
        <title>Genome-Wide Analysis of Corynespora cassiicola Leaf Fall Disease Putative Effectors.</title>
        <authorList>
            <person name="Lopez D."/>
            <person name="Ribeiro S."/>
            <person name="Label P."/>
            <person name="Fumanal B."/>
            <person name="Venisse J.S."/>
            <person name="Kohler A."/>
            <person name="de Oliveira R.R."/>
            <person name="Labutti K."/>
            <person name="Lipzen A."/>
            <person name="Lail K."/>
            <person name="Bauer D."/>
            <person name="Ohm R.A."/>
            <person name="Barry K.W."/>
            <person name="Spatafora J."/>
            <person name="Grigoriev I.V."/>
            <person name="Martin F.M."/>
            <person name="Pujade-Renaud V."/>
        </authorList>
    </citation>
    <scope>NUCLEOTIDE SEQUENCE [LARGE SCALE GENOMIC DNA]</scope>
    <source>
        <strain evidence="3 4">Philippines</strain>
    </source>
</reference>
<feature type="region of interest" description="Disordered" evidence="1">
    <location>
        <begin position="138"/>
        <end position="161"/>
    </location>
</feature>
<feature type="transmembrane region" description="Helical" evidence="2">
    <location>
        <begin position="60"/>
        <end position="84"/>
    </location>
</feature>
<evidence type="ECO:0000256" key="2">
    <source>
        <dbReference type="SAM" id="Phobius"/>
    </source>
</evidence>
<keyword evidence="2" id="KW-1133">Transmembrane helix</keyword>
<protein>
    <submittedName>
        <fullName evidence="3">Uncharacterized protein</fullName>
    </submittedName>
</protein>
<evidence type="ECO:0000256" key="1">
    <source>
        <dbReference type="SAM" id="MobiDB-lite"/>
    </source>
</evidence>
<dbReference type="Proteomes" id="UP000240883">
    <property type="component" value="Unassembled WGS sequence"/>
</dbReference>
<gene>
    <name evidence="3" type="ORF">BS50DRAFT_575895</name>
</gene>
<keyword evidence="4" id="KW-1185">Reference proteome</keyword>
<accession>A0A2T2NGF4</accession>
<feature type="compositionally biased region" description="Gly residues" evidence="1">
    <location>
        <begin position="146"/>
        <end position="161"/>
    </location>
</feature>
<sequence>MNYQCWPEWNKGNWEAVRATTTGASSGSIPPTTGSSLQSILPSDTTLPSETPEPEPSSQAWIAGPVVGGVVGIALVAGAAFWLIRRRNKKKAEAYANPPPPGYEKVGGFTTYGHEASAETRPVETEANPVYEMPSQAQNKEPVELEGGGAVVGSGSGSGAR</sequence>
<keyword evidence="2" id="KW-0812">Transmembrane</keyword>
<feature type="compositionally biased region" description="Low complexity" evidence="1">
    <location>
        <begin position="21"/>
        <end position="50"/>
    </location>
</feature>
<organism evidence="3 4">
    <name type="scientific">Corynespora cassiicola Philippines</name>
    <dbReference type="NCBI Taxonomy" id="1448308"/>
    <lineage>
        <taxon>Eukaryota</taxon>
        <taxon>Fungi</taxon>
        <taxon>Dikarya</taxon>
        <taxon>Ascomycota</taxon>
        <taxon>Pezizomycotina</taxon>
        <taxon>Dothideomycetes</taxon>
        <taxon>Pleosporomycetidae</taxon>
        <taxon>Pleosporales</taxon>
        <taxon>Corynesporascaceae</taxon>
        <taxon>Corynespora</taxon>
    </lineage>
</organism>
<dbReference type="NCBIfam" id="TIGR01167">
    <property type="entry name" value="LPXTG_anchor"/>
    <property type="match status" value="1"/>
</dbReference>
<dbReference type="EMBL" id="KZ678138">
    <property type="protein sequence ID" value="PSN64449.1"/>
    <property type="molecule type" value="Genomic_DNA"/>
</dbReference>
<keyword evidence="2" id="KW-0472">Membrane</keyword>
<name>A0A2T2NGF4_CORCC</name>
<evidence type="ECO:0000313" key="4">
    <source>
        <dbReference type="Proteomes" id="UP000240883"/>
    </source>
</evidence>
<evidence type="ECO:0000313" key="3">
    <source>
        <dbReference type="EMBL" id="PSN64449.1"/>
    </source>
</evidence>
<dbReference type="AlphaFoldDB" id="A0A2T2NGF4"/>
<feature type="region of interest" description="Disordered" evidence="1">
    <location>
        <begin position="21"/>
        <end position="59"/>
    </location>
</feature>
<dbReference type="Gene3D" id="1.20.5.510">
    <property type="entry name" value="Single helix bin"/>
    <property type="match status" value="1"/>
</dbReference>
<proteinExistence type="predicted"/>